<accession>A0A916UVC4</accession>
<sequence length="98" mass="10823">MTNSDGDKAAEITWPYVHTFGRPVEVLKDRETSIMLREPTVKDLLQHGVLDGTMNAEQMIGLIADLSDWPPPKIQALPGVEGMRLSAVLSRFFSSAAR</sequence>
<dbReference type="InterPro" id="IPR019289">
    <property type="entry name" value="Phage_tail_E/E"/>
</dbReference>
<reference evidence="1" key="1">
    <citation type="journal article" date="2014" name="Int. J. Syst. Evol. Microbiol.">
        <title>Complete genome sequence of Corynebacterium casei LMG S-19264T (=DSM 44701T), isolated from a smear-ripened cheese.</title>
        <authorList>
            <consortium name="US DOE Joint Genome Institute (JGI-PGF)"/>
            <person name="Walter F."/>
            <person name="Albersmeier A."/>
            <person name="Kalinowski J."/>
            <person name="Ruckert C."/>
        </authorList>
    </citation>
    <scope>NUCLEOTIDE SEQUENCE</scope>
    <source>
        <strain evidence="1">CGMCC 1.12919</strain>
    </source>
</reference>
<dbReference type="AlphaFoldDB" id="A0A916UVC4"/>
<proteinExistence type="predicted"/>
<reference evidence="1" key="2">
    <citation type="submission" date="2020-09" db="EMBL/GenBank/DDBJ databases">
        <authorList>
            <person name="Sun Q."/>
            <person name="Zhou Y."/>
        </authorList>
    </citation>
    <scope>NUCLEOTIDE SEQUENCE</scope>
    <source>
        <strain evidence="1">CGMCC 1.12919</strain>
    </source>
</reference>
<name>A0A916UVC4_9HYPH</name>
<evidence type="ECO:0000313" key="1">
    <source>
        <dbReference type="EMBL" id="GGC90356.1"/>
    </source>
</evidence>
<dbReference type="Proteomes" id="UP000637002">
    <property type="component" value="Unassembled WGS sequence"/>
</dbReference>
<keyword evidence="2" id="KW-1185">Reference proteome</keyword>
<dbReference type="RefSeq" id="WP_188612389.1">
    <property type="nucleotide sequence ID" value="NZ_BMGG01000011.1"/>
</dbReference>
<comment type="caution">
    <text evidence="1">The sequence shown here is derived from an EMBL/GenBank/DDBJ whole genome shotgun (WGS) entry which is preliminary data.</text>
</comment>
<organism evidence="1 2">
    <name type="scientific">Chelatococcus reniformis</name>
    <dbReference type="NCBI Taxonomy" id="1494448"/>
    <lineage>
        <taxon>Bacteria</taxon>
        <taxon>Pseudomonadati</taxon>
        <taxon>Pseudomonadota</taxon>
        <taxon>Alphaproteobacteria</taxon>
        <taxon>Hyphomicrobiales</taxon>
        <taxon>Chelatococcaceae</taxon>
        <taxon>Chelatococcus</taxon>
    </lineage>
</organism>
<dbReference type="EMBL" id="BMGG01000011">
    <property type="protein sequence ID" value="GGC90356.1"/>
    <property type="molecule type" value="Genomic_DNA"/>
</dbReference>
<protein>
    <recommendedName>
        <fullName evidence="3">Phage tail assembly protein</fullName>
    </recommendedName>
</protein>
<evidence type="ECO:0008006" key="3">
    <source>
        <dbReference type="Google" id="ProtNLM"/>
    </source>
</evidence>
<gene>
    <name evidence="1" type="ORF">GCM10010994_55220</name>
</gene>
<dbReference type="Pfam" id="PF10109">
    <property type="entry name" value="Phage_TAC_7"/>
    <property type="match status" value="1"/>
</dbReference>
<evidence type="ECO:0000313" key="2">
    <source>
        <dbReference type="Proteomes" id="UP000637002"/>
    </source>
</evidence>